<keyword evidence="3" id="KW-0479">Metal-binding</keyword>
<dbReference type="RefSeq" id="WP_243836356.1">
    <property type="nucleotide sequence ID" value="NZ_SOEC01000030.1"/>
</dbReference>
<feature type="disulfide bond" description="Redox-active" evidence="4">
    <location>
        <begin position="65"/>
        <end position="69"/>
    </location>
</feature>
<reference evidence="6 7" key="1">
    <citation type="submission" date="2019-03" db="EMBL/GenBank/DDBJ databases">
        <title>Freshwater and sediment microbial communities from various areas in North America, analyzing microbe dynamics in response to fracking.</title>
        <authorList>
            <person name="Lamendella R."/>
        </authorList>
    </citation>
    <scope>NUCLEOTIDE SEQUENCE [LARGE SCALE GENOMIC DNA]</scope>
    <source>
        <strain evidence="6 7">6_TX</strain>
    </source>
</reference>
<feature type="binding site" evidence="3">
    <location>
        <position position="65"/>
    </location>
    <ligand>
        <name>Cu cation</name>
        <dbReference type="ChEBI" id="CHEBI:23378"/>
    </ligand>
</feature>
<dbReference type="FunFam" id="3.40.30.10:FF:000013">
    <property type="entry name" value="Blast:Protein SCO1 homolog, mitochondrial"/>
    <property type="match status" value="1"/>
</dbReference>
<dbReference type="EMBL" id="SOEC01000030">
    <property type="protein sequence ID" value="TDX22194.1"/>
    <property type="molecule type" value="Genomic_DNA"/>
</dbReference>
<sequence>MCKKLLLLLGGMLLVGCSEPSWQTKDISGLMPPLAFELTNENGRTVSAEDYRGQVTLLFFGFTHCPDICPTTLAHLATISDELGKEARGNLQVLFVSVDPARDDPEILSEYTDAFGAEFIGLTGDKAALKALTRRYRVTYGYGEKDEAGNYDVSHSSAVFAFDRDGEVQLLIRESDPREAVVGDLRQLLASS</sequence>
<dbReference type="AlphaFoldDB" id="A0A4R8F988"/>
<proteinExistence type="inferred from homology"/>
<gene>
    <name evidence="6" type="ORF">DFO67_1304</name>
</gene>
<evidence type="ECO:0000256" key="2">
    <source>
        <dbReference type="ARBA" id="ARBA00023008"/>
    </source>
</evidence>
<evidence type="ECO:0000259" key="5">
    <source>
        <dbReference type="PROSITE" id="PS51352"/>
    </source>
</evidence>
<dbReference type="InterPro" id="IPR036249">
    <property type="entry name" value="Thioredoxin-like_sf"/>
</dbReference>
<keyword evidence="4" id="KW-1015">Disulfide bond</keyword>
<dbReference type="Proteomes" id="UP000294489">
    <property type="component" value="Unassembled WGS sequence"/>
</dbReference>
<dbReference type="PANTHER" id="PTHR12151">
    <property type="entry name" value="ELECTRON TRANSPORT PROTIN SCO1/SENC FAMILY MEMBER"/>
    <property type="match status" value="1"/>
</dbReference>
<evidence type="ECO:0000256" key="4">
    <source>
        <dbReference type="PIRSR" id="PIRSR603782-2"/>
    </source>
</evidence>
<feature type="domain" description="Thioredoxin" evidence="5">
    <location>
        <begin position="27"/>
        <end position="192"/>
    </location>
</feature>
<evidence type="ECO:0000256" key="3">
    <source>
        <dbReference type="PIRSR" id="PIRSR603782-1"/>
    </source>
</evidence>
<dbReference type="InterPro" id="IPR003782">
    <property type="entry name" value="SCO1/SenC"/>
</dbReference>
<dbReference type="PROSITE" id="PS51257">
    <property type="entry name" value="PROKAR_LIPOPROTEIN"/>
    <property type="match status" value="1"/>
</dbReference>
<dbReference type="CDD" id="cd02968">
    <property type="entry name" value="SCO"/>
    <property type="match status" value="1"/>
</dbReference>
<feature type="binding site" evidence="3">
    <location>
        <position position="69"/>
    </location>
    <ligand>
        <name>Cu cation</name>
        <dbReference type="ChEBI" id="CHEBI:23378"/>
    </ligand>
</feature>
<feature type="binding site" evidence="3">
    <location>
        <position position="155"/>
    </location>
    <ligand>
        <name>Cu cation</name>
        <dbReference type="ChEBI" id="CHEBI:23378"/>
    </ligand>
</feature>
<evidence type="ECO:0000313" key="7">
    <source>
        <dbReference type="Proteomes" id="UP000294489"/>
    </source>
</evidence>
<dbReference type="SUPFAM" id="SSF52833">
    <property type="entry name" value="Thioredoxin-like"/>
    <property type="match status" value="1"/>
</dbReference>
<dbReference type="InterPro" id="IPR013766">
    <property type="entry name" value="Thioredoxin_domain"/>
</dbReference>
<dbReference type="PANTHER" id="PTHR12151:SF25">
    <property type="entry name" value="LINALOOL DEHYDRATASE_ISOMERASE DOMAIN-CONTAINING PROTEIN"/>
    <property type="match status" value="1"/>
</dbReference>
<dbReference type="Gene3D" id="3.40.30.10">
    <property type="entry name" value="Glutaredoxin"/>
    <property type="match status" value="1"/>
</dbReference>
<dbReference type="PROSITE" id="PS51352">
    <property type="entry name" value="THIOREDOXIN_2"/>
    <property type="match status" value="1"/>
</dbReference>
<protein>
    <submittedName>
        <fullName evidence="6">Protein SCO1/2</fullName>
    </submittedName>
</protein>
<comment type="similarity">
    <text evidence="1">Belongs to the SCO1/2 family.</text>
</comment>
<dbReference type="GO" id="GO:0046872">
    <property type="term" value="F:metal ion binding"/>
    <property type="evidence" value="ECO:0007669"/>
    <property type="project" value="UniProtKB-KW"/>
</dbReference>
<keyword evidence="2 3" id="KW-0186">Copper</keyword>
<evidence type="ECO:0000313" key="6">
    <source>
        <dbReference type="EMBL" id="TDX22194.1"/>
    </source>
</evidence>
<dbReference type="Pfam" id="PF02630">
    <property type="entry name" value="SCO1-SenC"/>
    <property type="match status" value="1"/>
</dbReference>
<accession>A0A4R8F988</accession>
<name>A0A4R8F988_9GAMM</name>
<comment type="caution">
    <text evidence="6">The sequence shown here is derived from an EMBL/GenBank/DDBJ whole genome shotgun (WGS) entry which is preliminary data.</text>
</comment>
<organism evidence="6 7">
    <name type="scientific">Modicisalibacter xianhensis</name>
    <dbReference type="NCBI Taxonomy" id="442341"/>
    <lineage>
        <taxon>Bacteria</taxon>
        <taxon>Pseudomonadati</taxon>
        <taxon>Pseudomonadota</taxon>
        <taxon>Gammaproteobacteria</taxon>
        <taxon>Oceanospirillales</taxon>
        <taxon>Halomonadaceae</taxon>
        <taxon>Modicisalibacter</taxon>
    </lineage>
</organism>
<evidence type="ECO:0000256" key="1">
    <source>
        <dbReference type="ARBA" id="ARBA00010996"/>
    </source>
</evidence>